<evidence type="ECO:0000313" key="2">
    <source>
        <dbReference type="EMBL" id="KAK3916526.1"/>
    </source>
</evidence>
<comment type="caution">
    <text evidence="2">The sequence shown here is derived from an EMBL/GenBank/DDBJ whole genome shotgun (WGS) entry which is preliminary data.</text>
</comment>
<feature type="signal peptide" evidence="1">
    <location>
        <begin position="1"/>
        <end position="23"/>
    </location>
</feature>
<feature type="chain" id="PRO_5042038752" evidence="1">
    <location>
        <begin position="24"/>
        <end position="90"/>
    </location>
</feature>
<dbReference type="AlphaFoldDB" id="A0AAE1H866"/>
<organism evidence="2 3">
    <name type="scientific">Frankliniella fusca</name>
    <dbReference type="NCBI Taxonomy" id="407009"/>
    <lineage>
        <taxon>Eukaryota</taxon>
        <taxon>Metazoa</taxon>
        <taxon>Ecdysozoa</taxon>
        <taxon>Arthropoda</taxon>
        <taxon>Hexapoda</taxon>
        <taxon>Insecta</taxon>
        <taxon>Pterygota</taxon>
        <taxon>Neoptera</taxon>
        <taxon>Paraneoptera</taxon>
        <taxon>Thysanoptera</taxon>
        <taxon>Terebrantia</taxon>
        <taxon>Thripoidea</taxon>
        <taxon>Thripidae</taxon>
        <taxon>Frankliniella</taxon>
    </lineage>
</organism>
<gene>
    <name evidence="2" type="ORF">KUF71_006297</name>
</gene>
<accession>A0AAE1H866</accession>
<protein>
    <submittedName>
        <fullName evidence="2">TATA-binding protein-associated factor BTAF1</fullName>
    </submittedName>
</protein>
<keyword evidence="3" id="KW-1185">Reference proteome</keyword>
<reference evidence="2" key="2">
    <citation type="journal article" date="2023" name="BMC Genomics">
        <title>Pest status, molecular evolution, and epigenetic factors derived from the genome assembly of Frankliniella fusca, a thysanopteran phytovirus vector.</title>
        <authorList>
            <person name="Catto M.A."/>
            <person name="Labadie P.E."/>
            <person name="Jacobson A.L."/>
            <person name="Kennedy G.G."/>
            <person name="Srinivasan R."/>
            <person name="Hunt B.G."/>
        </authorList>
    </citation>
    <scope>NUCLEOTIDE SEQUENCE</scope>
    <source>
        <strain evidence="2">PL_HMW_Pooled</strain>
    </source>
</reference>
<dbReference type="EMBL" id="JAHWGI010000537">
    <property type="protein sequence ID" value="KAK3916526.1"/>
    <property type="molecule type" value="Genomic_DNA"/>
</dbReference>
<dbReference type="Proteomes" id="UP001219518">
    <property type="component" value="Unassembled WGS sequence"/>
</dbReference>
<evidence type="ECO:0000313" key="3">
    <source>
        <dbReference type="Proteomes" id="UP001219518"/>
    </source>
</evidence>
<evidence type="ECO:0000256" key="1">
    <source>
        <dbReference type="SAM" id="SignalP"/>
    </source>
</evidence>
<sequence length="90" mass="10134">MADRDNKALLLLTGFMLWNQITGNNNIHAQKLQHKKTQNMQYLLKLCVETKYIVSPKIAVPDGISNGSPCILKKVIYGQLCEKTAENAYP</sequence>
<proteinExistence type="predicted"/>
<name>A0AAE1H866_9NEOP</name>
<reference evidence="2" key="1">
    <citation type="submission" date="2021-07" db="EMBL/GenBank/DDBJ databases">
        <authorList>
            <person name="Catto M.A."/>
            <person name="Jacobson A."/>
            <person name="Kennedy G."/>
            <person name="Labadie P."/>
            <person name="Hunt B.G."/>
            <person name="Srinivasan R."/>
        </authorList>
    </citation>
    <scope>NUCLEOTIDE SEQUENCE</scope>
    <source>
        <strain evidence="2">PL_HMW_Pooled</strain>
        <tissue evidence="2">Head</tissue>
    </source>
</reference>
<keyword evidence="1" id="KW-0732">Signal</keyword>